<accession>A0AAU7NPM9</accession>
<evidence type="ECO:0000313" key="6">
    <source>
        <dbReference type="EMBL" id="XBS18905.1"/>
    </source>
</evidence>
<dbReference type="PANTHER" id="PTHR46743:SF2">
    <property type="entry name" value="TEICHOIC ACIDS EXPORT ATP-BINDING PROTEIN TAGH"/>
    <property type="match status" value="1"/>
</dbReference>
<evidence type="ECO:0000256" key="3">
    <source>
        <dbReference type="ARBA" id="ARBA00022741"/>
    </source>
</evidence>
<dbReference type="RefSeq" id="WP_305908367.1">
    <property type="nucleotide sequence ID" value="NZ_CP157743.1"/>
</dbReference>
<dbReference type="InterPro" id="IPR029439">
    <property type="entry name" value="Wzt_C"/>
</dbReference>
<dbReference type="AlphaFoldDB" id="A0AAU7NPM9"/>
<dbReference type="Pfam" id="PF00005">
    <property type="entry name" value="ABC_tran"/>
    <property type="match status" value="1"/>
</dbReference>
<dbReference type="CDD" id="cd03220">
    <property type="entry name" value="ABC_KpsT_Wzt"/>
    <property type="match status" value="1"/>
</dbReference>
<dbReference type="GO" id="GO:0005524">
    <property type="term" value="F:ATP binding"/>
    <property type="evidence" value="ECO:0007669"/>
    <property type="project" value="UniProtKB-KW"/>
</dbReference>
<reference evidence="6 7" key="1">
    <citation type="journal article" date="2024" name="Microbiology">
        <title>Methylomarinum rosea sp. nov., a novel halophilic methanotrophic bacterium from the hypersaline Lake Elton.</title>
        <authorList>
            <person name="Suleimanov R.Z."/>
            <person name="Oshkin I.Y."/>
            <person name="Danilova O.V."/>
            <person name="Suzina N.E."/>
            <person name="Dedysh S.N."/>
        </authorList>
    </citation>
    <scope>NUCLEOTIDE SEQUENCE [LARGE SCALE GENOMIC DNA]</scope>
    <source>
        <strain evidence="6 7">Ch1-1</strain>
    </source>
</reference>
<keyword evidence="7" id="KW-1185">Reference proteome</keyword>
<proteinExistence type="inferred from homology"/>
<dbReference type="EMBL" id="CP157743">
    <property type="protein sequence ID" value="XBS18905.1"/>
    <property type="molecule type" value="Genomic_DNA"/>
</dbReference>
<keyword evidence="2" id="KW-0813">Transport</keyword>
<protein>
    <submittedName>
        <fullName evidence="6">ABC transporter ATP-binding protein</fullName>
    </submittedName>
</protein>
<dbReference type="GO" id="GO:0016887">
    <property type="term" value="F:ATP hydrolysis activity"/>
    <property type="evidence" value="ECO:0007669"/>
    <property type="project" value="InterPro"/>
</dbReference>
<dbReference type="KEGG" id="mech:Q9L42_011005"/>
<sequence length="430" mass="48512">MPIIEVNHLTKEYQLGHLTSLKETALNSLRRLTFRTPHERERFKALDDVNFHIEEGEVVGIIGHNGAGKSTLLKHLANISKPTKGEVIVRGSVAPLIEVGAGVNPELTGRENIFLNGAILGIPKKVIKQKLDEIIEFSELEKFIDTPVKRYSSGMTVKLGFSIATSMDADILIVDEVLAVGDLAFQRKCFDRMESLIKRSGKTVLIVSHNLRQIQRLCSRVIMLDHGHAVSDGKPDTVCGQFYEYSNDRIYNTTLNQQSRQRSDFKSSGEIEIKSIDILDSNNNHIEKIKTGDPLHLQVELNFQNFVEKPEFVFGTHTTDFIYLTACSTAIIDNHPSFSKGEHTINCFIPSYPMAPGVYCIRIAIFDQNRRIIYAGETLKIFSVLPKGNEMKEAPLRLIDLQSSWFFDNNKTPESFSRIDYPSEKISNNL</sequence>
<evidence type="ECO:0000256" key="4">
    <source>
        <dbReference type="ARBA" id="ARBA00022840"/>
    </source>
</evidence>
<dbReference type="PROSITE" id="PS50893">
    <property type="entry name" value="ABC_TRANSPORTER_2"/>
    <property type="match status" value="1"/>
</dbReference>
<dbReference type="CDD" id="cd10147">
    <property type="entry name" value="Wzt_C-like"/>
    <property type="match status" value="1"/>
</dbReference>
<dbReference type="InterPro" id="IPR003593">
    <property type="entry name" value="AAA+_ATPase"/>
</dbReference>
<evidence type="ECO:0000256" key="1">
    <source>
        <dbReference type="ARBA" id="ARBA00005417"/>
    </source>
</evidence>
<dbReference type="Gene3D" id="3.40.50.300">
    <property type="entry name" value="P-loop containing nucleotide triphosphate hydrolases"/>
    <property type="match status" value="1"/>
</dbReference>
<dbReference type="InterPro" id="IPR003439">
    <property type="entry name" value="ABC_transporter-like_ATP-bd"/>
</dbReference>
<keyword evidence="4 6" id="KW-0067">ATP-binding</keyword>
<evidence type="ECO:0000259" key="5">
    <source>
        <dbReference type="PROSITE" id="PS50893"/>
    </source>
</evidence>
<keyword evidence="3" id="KW-0547">Nucleotide-binding</keyword>
<organism evidence="6 7">
    <name type="scientific">Methylomarinum roseum</name>
    <dbReference type="NCBI Taxonomy" id="3067653"/>
    <lineage>
        <taxon>Bacteria</taxon>
        <taxon>Pseudomonadati</taxon>
        <taxon>Pseudomonadota</taxon>
        <taxon>Gammaproteobacteria</taxon>
        <taxon>Methylococcales</taxon>
        <taxon>Methylococcaceae</taxon>
        <taxon>Methylomarinum</taxon>
    </lineage>
</organism>
<dbReference type="SMART" id="SM00382">
    <property type="entry name" value="AAA"/>
    <property type="match status" value="1"/>
</dbReference>
<gene>
    <name evidence="6" type="ORF">Q9L42_011005</name>
</gene>
<dbReference type="GO" id="GO:0016020">
    <property type="term" value="C:membrane"/>
    <property type="evidence" value="ECO:0007669"/>
    <property type="project" value="InterPro"/>
</dbReference>
<dbReference type="SUPFAM" id="SSF52540">
    <property type="entry name" value="P-loop containing nucleoside triphosphate hydrolases"/>
    <property type="match status" value="1"/>
</dbReference>
<dbReference type="Pfam" id="PF14524">
    <property type="entry name" value="Wzt_C"/>
    <property type="match status" value="1"/>
</dbReference>
<name>A0AAU7NPM9_9GAMM</name>
<dbReference type="InterPro" id="IPR027417">
    <property type="entry name" value="P-loop_NTPase"/>
</dbReference>
<dbReference type="PANTHER" id="PTHR46743">
    <property type="entry name" value="TEICHOIC ACIDS EXPORT ATP-BINDING PROTEIN TAGH"/>
    <property type="match status" value="1"/>
</dbReference>
<dbReference type="Proteomes" id="UP001225378">
    <property type="component" value="Chromosome"/>
</dbReference>
<evidence type="ECO:0000313" key="7">
    <source>
        <dbReference type="Proteomes" id="UP001225378"/>
    </source>
</evidence>
<dbReference type="Gene3D" id="2.70.50.60">
    <property type="entry name" value="abc- transporter (atp binding component) like domain"/>
    <property type="match status" value="1"/>
</dbReference>
<feature type="domain" description="ABC transporter" evidence="5">
    <location>
        <begin position="29"/>
        <end position="251"/>
    </location>
</feature>
<evidence type="ECO:0000256" key="2">
    <source>
        <dbReference type="ARBA" id="ARBA00022448"/>
    </source>
</evidence>
<dbReference type="InterPro" id="IPR050683">
    <property type="entry name" value="Bact_Polysacc_Export_ATP-bd"/>
</dbReference>
<comment type="similarity">
    <text evidence="1">Belongs to the ABC transporter superfamily.</text>
</comment>
<dbReference type="InterPro" id="IPR015860">
    <property type="entry name" value="ABC_transpr_TagH-like"/>
</dbReference>
<dbReference type="GO" id="GO:0140359">
    <property type="term" value="F:ABC-type transporter activity"/>
    <property type="evidence" value="ECO:0007669"/>
    <property type="project" value="InterPro"/>
</dbReference>